<proteinExistence type="predicted"/>
<accession>A0A0D9UY29</accession>
<reference evidence="1 2" key="1">
    <citation type="submission" date="2012-08" db="EMBL/GenBank/DDBJ databases">
        <title>Oryza genome evolution.</title>
        <authorList>
            <person name="Wing R.A."/>
        </authorList>
    </citation>
    <scope>NUCLEOTIDE SEQUENCE</scope>
</reference>
<evidence type="ECO:0000313" key="1">
    <source>
        <dbReference type="EnsemblPlants" id="LPERR01G06360.1"/>
    </source>
</evidence>
<dbReference type="Gramene" id="LPERR01G06360.1">
    <property type="protein sequence ID" value="LPERR01G06360.1"/>
    <property type="gene ID" value="LPERR01G06360"/>
</dbReference>
<dbReference type="Proteomes" id="UP000032180">
    <property type="component" value="Chromosome 1"/>
</dbReference>
<dbReference type="HOGENOM" id="CLU_2816059_0_0_1"/>
<reference evidence="1" key="3">
    <citation type="submission" date="2015-04" db="UniProtKB">
        <authorList>
            <consortium name="EnsemblPlants"/>
        </authorList>
    </citation>
    <scope>IDENTIFICATION</scope>
</reference>
<reference evidence="2" key="2">
    <citation type="submission" date="2013-12" db="EMBL/GenBank/DDBJ databases">
        <authorList>
            <person name="Yu Y."/>
            <person name="Lee S."/>
            <person name="de Baynast K."/>
            <person name="Wissotski M."/>
            <person name="Liu L."/>
            <person name="Talag J."/>
            <person name="Goicoechea J."/>
            <person name="Angelova A."/>
            <person name="Jetty R."/>
            <person name="Kudrna D."/>
            <person name="Golser W."/>
            <person name="Rivera L."/>
            <person name="Zhang J."/>
            <person name="Wing R."/>
        </authorList>
    </citation>
    <scope>NUCLEOTIDE SEQUENCE</scope>
</reference>
<dbReference type="AlphaFoldDB" id="A0A0D9UY29"/>
<organism evidence="1 2">
    <name type="scientific">Leersia perrieri</name>
    <dbReference type="NCBI Taxonomy" id="77586"/>
    <lineage>
        <taxon>Eukaryota</taxon>
        <taxon>Viridiplantae</taxon>
        <taxon>Streptophyta</taxon>
        <taxon>Embryophyta</taxon>
        <taxon>Tracheophyta</taxon>
        <taxon>Spermatophyta</taxon>
        <taxon>Magnoliopsida</taxon>
        <taxon>Liliopsida</taxon>
        <taxon>Poales</taxon>
        <taxon>Poaceae</taxon>
        <taxon>BOP clade</taxon>
        <taxon>Oryzoideae</taxon>
        <taxon>Oryzeae</taxon>
        <taxon>Oryzinae</taxon>
        <taxon>Leersia</taxon>
    </lineage>
</organism>
<dbReference type="EnsemblPlants" id="LPERR01G06360.1">
    <property type="protein sequence ID" value="LPERR01G06360.1"/>
    <property type="gene ID" value="LPERR01G06360"/>
</dbReference>
<protein>
    <submittedName>
        <fullName evidence="1">Uncharacterized protein</fullName>
    </submittedName>
</protein>
<keyword evidence="2" id="KW-1185">Reference proteome</keyword>
<sequence>MVAYVCHRYLLGVRGFQLPGANRFQDPFLFPKIASEAKQQRSLKTTSWRHAISDAEQQCSPTYGANP</sequence>
<evidence type="ECO:0000313" key="2">
    <source>
        <dbReference type="Proteomes" id="UP000032180"/>
    </source>
</evidence>
<name>A0A0D9UY29_9ORYZ</name>